<sequence>MGTFGWTIWRIDRCSTPFRTIEPEFQIFQSDSRAHVRLLGAVPRSRLIFFLQGRGRNAVQFCTSGALRVYCRGDVSIDHC</sequence>
<name>A0AAX6IJ90_IRIPA</name>
<reference evidence="1" key="1">
    <citation type="journal article" date="2023" name="GigaByte">
        <title>Genome assembly of the bearded iris, Iris pallida Lam.</title>
        <authorList>
            <person name="Bruccoleri R.E."/>
            <person name="Oakeley E.J."/>
            <person name="Faust A.M.E."/>
            <person name="Altorfer M."/>
            <person name="Dessus-Babus S."/>
            <person name="Burckhardt D."/>
            <person name="Oertli M."/>
            <person name="Naumann U."/>
            <person name="Petersen F."/>
            <person name="Wong J."/>
        </authorList>
    </citation>
    <scope>NUCLEOTIDE SEQUENCE</scope>
    <source>
        <strain evidence="1">GSM-AAB239-AS_SAM_17_03QT</strain>
    </source>
</reference>
<proteinExistence type="predicted"/>
<evidence type="ECO:0000313" key="1">
    <source>
        <dbReference type="EMBL" id="KAJ6853319.1"/>
    </source>
</evidence>
<dbReference type="EMBL" id="JANAVB010000800">
    <property type="protein sequence ID" value="KAJ6853319.1"/>
    <property type="molecule type" value="Genomic_DNA"/>
</dbReference>
<dbReference type="Proteomes" id="UP001140949">
    <property type="component" value="Unassembled WGS sequence"/>
</dbReference>
<evidence type="ECO:0000313" key="2">
    <source>
        <dbReference type="Proteomes" id="UP001140949"/>
    </source>
</evidence>
<keyword evidence="2" id="KW-1185">Reference proteome</keyword>
<organism evidence="1 2">
    <name type="scientific">Iris pallida</name>
    <name type="common">Sweet iris</name>
    <dbReference type="NCBI Taxonomy" id="29817"/>
    <lineage>
        <taxon>Eukaryota</taxon>
        <taxon>Viridiplantae</taxon>
        <taxon>Streptophyta</taxon>
        <taxon>Embryophyta</taxon>
        <taxon>Tracheophyta</taxon>
        <taxon>Spermatophyta</taxon>
        <taxon>Magnoliopsida</taxon>
        <taxon>Liliopsida</taxon>
        <taxon>Asparagales</taxon>
        <taxon>Iridaceae</taxon>
        <taxon>Iridoideae</taxon>
        <taxon>Irideae</taxon>
        <taxon>Iris</taxon>
    </lineage>
</organism>
<comment type="caution">
    <text evidence="1">The sequence shown here is derived from an EMBL/GenBank/DDBJ whole genome shotgun (WGS) entry which is preliminary data.</text>
</comment>
<dbReference type="AlphaFoldDB" id="A0AAX6IJ90"/>
<protein>
    <submittedName>
        <fullName evidence="1">Uncharacterized protein</fullName>
    </submittedName>
</protein>
<reference evidence="1" key="2">
    <citation type="submission" date="2023-04" db="EMBL/GenBank/DDBJ databases">
        <authorList>
            <person name="Bruccoleri R.E."/>
            <person name="Oakeley E.J."/>
            <person name="Faust A.-M."/>
            <person name="Dessus-Babus S."/>
            <person name="Altorfer M."/>
            <person name="Burckhardt D."/>
            <person name="Oertli M."/>
            <person name="Naumann U."/>
            <person name="Petersen F."/>
            <person name="Wong J."/>
        </authorList>
    </citation>
    <scope>NUCLEOTIDE SEQUENCE</scope>
    <source>
        <strain evidence="1">GSM-AAB239-AS_SAM_17_03QT</strain>
        <tissue evidence="1">Leaf</tissue>
    </source>
</reference>
<gene>
    <name evidence="1" type="ORF">M6B38_250355</name>
</gene>
<accession>A0AAX6IJ90</accession>